<keyword evidence="4" id="KW-1185">Reference proteome</keyword>
<feature type="transmembrane region" description="Helical" evidence="2">
    <location>
        <begin position="1740"/>
        <end position="1758"/>
    </location>
</feature>
<feature type="compositionally biased region" description="Basic and acidic residues" evidence="1">
    <location>
        <begin position="421"/>
        <end position="431"/>
    </location>
</feature>
<feature type="compositionally biased region" description="Polar residues" evidence="1">
    <location>
        <begin position="792"/>
        <end position="807"/>
    </location>
</feature>
<name>A0A8J2QP98_9NEOP</name>
<feature type="compositionally biased region" description="Basic and acidic residues" evidence="1">
    <location>
        <begin position="895"/>
        <end position="912"/>
    </location>
</feature>
<evidence type="ECO:0000313" key="3">
    <source>
        <dbReference type="EMBL" id="CAG9565878.1"/>
    </source>
</evidence>
<dbReference type="Proteomes" id="UP000789524">
    <property type="component" value="Unassembled WGS sequence"/>
</dbReference>
<reference evidence="3" key="1">
    <citation type="submission" date="2021-09" db="EMBL/GenBank/DDBJ databases">
        <authorList>
            <person name="Martin H S."/>
        </authorList>
    </citation>
    <scope>NUCLEOTIDE SEQUENCE</scope>
</reference>
<feature type="region of interest" description="Disordered" evidence="1">
    <location>
        <begin position="792"/>
        <end position="832"/>
    </location>
</feature>
<comment type="caution">
    <text evidence="3">The sequence shown here is derived from an EMBL/GenBank/DDBJ whole genome shotgun (WGS) entry which is preliminary data.</text>
</comment>
<feature type="region of interest" description="Disordered" evidence="1">
    <location>
        <begin position="1"/>
        <end position="26"/>
    </location>
</feature>
<proteinExistence type="predicted"/>
<feature type="region of interest" description="Disordered" evidence="1">
    <location>
        <begin position="407"/>
        <end position="432"/>
    </location>
</feature>
<sequence>MLINRKQEGGGGGVVKNEGPQAVGEGNSHEYQTANELYEILAKSHPFNPNDKASLTTRDLVILYKNIDIGTKLLSDNNNGFSKRKPNQYVESVVYNDEHDSDGSELSEVYSNEDVSNVFKINDERINFFNNMTTCDNTLCQKLGNINMESKLSTEYDKHFLFNDPYIKEQLKSFREISKSKHSDSSVLTTSLLDYICCRRMDENYNFYMDNVIHYVKHIIEQLTRISNGDYLTDRVKEKWKEVSDDPRNERQMSILKTTNSIQLQRDEFKGVKSVWDDMVHSEIDVRSLSKILEKKIVVEVPKLLNGSFKLFTKCYKNKLFIRCKKDKQITNKEKKEDSQLDVVLKLKRSGTGHVISKIDSIMILKTLPAPVLVPDIPKKMVTLQIDNISGKDEVGDKDISVVEVAEDKDSPEENIPPYDGTRKEIKKPASEDSNYEISNLLNESGDSCNTINTTIYNEKPGAKFNLICPDEIHCPMQRFNTQLPVLEEVDDTSTKRKKSPTKIRIKSPYENKSFVLEERKRNKLLEIREKREKKKMAINDNCKIIKHRYGKGAIMPQSASSVTKLSITNKSFYNSIYGQTLNTDTKIFKKGKTGRDGSLSTLDFQTGEEEVKRGPLTPERNNQKYINRSYYLDDAETEVMYMQMKKKCIPEEAQGTSTSSTSHQSNEAPENLVLFQQFMNHSATEFSGTDTFSSIQPNVIIEEDLNNANCKEHSHISIKSTNFTVPTNTPKEQKDKNDDENIPVSLQCRKSIEKVYNLIKELSNTDTSNAMERSKSKVDIHNKLTVKISSTVQNSDSGTSIKHQLTSSSPSSFSFDKANVDKNNGEVDTNKSPVVKVDQTIVPKIIISSKVQTGKVEREKLRKESKRPQPEVPRNPLKAISQLLHEFDHVQKTRYKSGQETKSHRRFETTSDGKTSFRQFRKPLYQEHPKSNDPVLTKCLTPTERRARYSPGKEMVKTTFNHTPVEEKSNKKKLTDYIDEVKELNGEAVRGPPKRTSRLNSLAQPKKSYVQAHHEEYQSRYGRNIVSDRLQKLASAPIQERNVGTTNYKGRQRRGSDTTTATSKLNTGPCLGAKSRRSASSSPDRTGKRSPVLISPSYNYSNVPETSEPIRKKMVAVESYVKSHFGNVSSGREQSEDQIRKSRVPLLPTDFDIASMTSSPAADESTALGKKLHSIIDSMISNPPALTALVECNESSLKLDKDIEGMSAGTSSKCEEIVSCSDYPVDVFEDRNIVTAVESFLNNKDDEMLENEANNNYEKDDIGNFSSKKEIQMLENALYKQLSNGSFQKRLRNKNLTLTPKQSLQQVFVLQSGDSRSMVKTTLSQKIEMTKTETLSEVALLPELSKSCIGWEFTQFPIQIATVGYAFTNIQPVKCTSTPKFKPVVDNVKKCEEHYTTCTSTSTKSLQCSQDNQIQRPETIQPKMRNSPQHDDDNKKEEMSLEHDVKTISVTKEPHDMNENKKGICNNEIVKENEKVDSIGHSSSLDILVGLLNEIKKISSCQANMVSLENKFDVDLEKKELEIILNKAAEQEAFTDPELRKIISRTTLQNLEHLGLKASEYSIVSCRDNILKVDKRIASSDINLSYFNKTLTVDKEINVNIFEKHWVHRCTDMSQIFPTTVNHSTNVTESLMDIIKKSSNDSMDLFKDCQTFKTTFTENFNSQILAEDSRKSVYSMTCREQCFKDCEKENSVGSSDLKSVELVPKKSSKVYKKIRKMLPKDNNMIITDLDPLLKMKRDILVTVYSILVFTVFAALSFPQFAY</sequence>
<protein>
    <submittedName>
        <fullName evidence="3">(African queen) hypothetical protein</fullName>
    </submittedName>
</protein>
<feature type="region of interest" description="Disordered" evidence="1">
    <location>
        <begin position="1037"/>
        <end position="1107"/>
    </location>
</feature>
<dbReference type="OrthoDB" id="8300628at2759"/>
<feature type="compositionally biased region" description="Basic and acidic residues" evidence="1">
    <location>
        <begin position="1429"/>
        <end position="1461"/>
    </location>
</feature>
<keyword evidence="2" id="KW-0472">Membrane</keyword>
<feature type="compositionally biased region" description="Basic and acidic residues" evidence="1">
    <location>
        <begin position="856"/>
        <end position="870"/>
    </location>
</feature>
<feature type="region of interest" description="Disordered" evidence="1">
    <location>
        <begin position="853"/>
        <end position="875"/>
    </location>
</feature>
<keyword evidence="2" id="KW-1133">Transmembrane helix</keyword>
<gene>
    <name evidence="3" type="ORF">DCHRY22_LOCUS6637</name>
</gene>
<feature type="region of interest" description="Disordered" evidence="1">
    <location>
        <begin position="895"/>
        <end position="915"/>
    </location>
</feature>
<evidence type="ECO:0000313" key="4">
    <source>
        <dbReference type="Proteomes" id="UP000789524"/>
    </source>
</evidence>
<evidence type="ECO:0000256" key="1">
    <source>
        <dbReference type="SAM" id="MobiDB-lite"/>
    </source>
</evidence>
<feature type="compositionally biased region" description="Basic and acidic residues" evidence="1">
    <location>
        <begin position="819"/>
        <end position="830"/>
    </location>
</feature>
<feature type="compositionally biased region" description="Polar residues" evidence="1">
    <location>
        <begin position="1058"/>
        <end position="1067"/>
    </location>
</feature>
<evidence type="ECO:0000256" key="2">
    <source>
        <dbReference type="SAM" id="Phobius"/>
    </source>
</evidence>
<accession>A0A8J2QP98</accession>
<feature type="compositionally biased region" description="Polar residues" evidence="1">
    <location>
        <begin position="1097"/>
        <end position="1106"/>
    </location>
</feature>
<keyword evidence="2" id="KW-0812">Transmembrane</keyword>
<organism evidence="3 4">
    <name type="scientific">Danaus chrysippus</name>
    <name type="common">African queen</name>
    <dbReference type="NCBI Taxonomy" id="151541"/>
    <lineage>
        <taxon>Eukaryota</taxon>
        <taxon>Metazoa</taxon>
        <taxon>Ecdysozoa</taxon>
        <taxon>Arthropoda</taxon>
        <taxon>Hexapoda</taxon>
        <taxon>Insecta</taxon>
        <taxon>Pterygota</taxon>
        <taxon>Neoptera</taxon>
        <taxon>Endopterygota</taxon>
        <taxon>Lepidoptera</taxon>
        <taxon>Glossata</taxon>
        <taxon>Ditrysia</taxon>
        <taxon>Papilionoidea</taxon>
        <taxon>Nymphalidae</taxon>
        <taxon>Danainae</taxon>
        <taxon>Danaini</taxon>
        <taxon>Danaina</taxon>
        <taxon>Danaus</taxon>
        <taxon>Anosia</taxon>
    </lineage>
</organism>
<feature type="region of interest" description="Disordered" evidence="1">
    <location>
        <begin position="987"/>
        <end position="1012"/>
    </location>
</feature>
<dbReference type="EMBL" id="CAKASE010000055">
    <property type="protein sequence ID" value="CAG9565878.1"/>
    <property type="molecule type" value="Genomic_DNA"/>
</dbReference>
<feature type="region of interest" description="Disordered" evidence="1">
    <location>
        <begin position="1407"/>
        <end position="1461"/>
    </location>
</feature>
<feature type="compositionally biased region" description="Polar residues" evidence="1">
    <location>
        <begin position="1407"/>
        <end position="1419"/>
    </location>
</feature>